<dbReference type="GO" id="GO:0004407">
    <property type="term" value="F:histone deacetylase activity"/>
    <property type="evidence" value="ECO:0007669"/>
    <property type="project" value="TreeGrafter"/>
</dbReference>
<comment type="caution">
    <text evidence="3">The sequence shown here is derived from an EMBL/GenBank/DDBJ whole genome shotgun (WGS) entry which is preliminary data.</text>
</comment>
<dbReference type="Gene3D" id="3.40.800.20">
    <property type="entry name" value="Histone deacetylase domain"/>
    <property type="match status" value="1"/>
</dbReference>
<dbReference type="CDD" id="cd11599">
    <property type="entry name" value="HDAC_classII_2"/>
    <property type="match status" value="1"/>
</dbReference>
<dbReference type="PRINTS" id="PR01270">
    <property type="entry name" value="HDASUPER"/>
</dbReference>
<dbReference type="EMBL" id="SNAA01000004">
    <property type="protein sequence ID" value="TDL81576.1"/>
    <property type="molecule type" value="Genomic_DNA"/>
</dbReference>
<gene>
    <name evidence="3" type="ORF">E2L08_05520</name>
</gene>
<evidence type="ECO:0000313" key="4">
    <source>
        <dbReference type="Proteomes" id="UP000295701"/>
    </source>
</evidence>
<feature type="domain" description="Histone deacetylase" evidence="2">
    <location>
        <begin position="19"/>
        <end position="300"/>
    </location>
</feature>
<dbReference type="GO" id="GO:0040029">
    <property type="term" value="P:epigenetic regulation of gene expression"/>
    <property type="evidence" value="ECO:0007669"/>
    <property type="project" value="TreeGrafter"/>
</dbReference>
<dbReference type="PANTHER" id="PTHR10625:SF10">
    <property type="entry name" value="HISTONE DEACETYLASE HDAC1"/>
    <property type="match status" value="1"/>
</dbReference>
<sequence length="307" mass="33166">MTIWFSHPSGRDHVTPEGHPERVARLDAVERGLAPLGLDRREAPDCSDEDIALCHPAEYLRRIEARLPTQGHAALDGDTILAPGSLAAARHAVGGTIAAIDAVLGAEAGSAFVGCRPPGHHAETETAMGFCLFGTAAIGARHALQRWSLDRVAVVDFDVHHGNGTQDLLWSERNAMFVSTHQMPLFPGTGNPRERGAHGQILNLPLDPGTDGGAMRLVYERQVLPALRRFQPGLIIVSAGFDAHRRDPLANLDWEAEDFAWITERLCDVAHEFSGGRIVSTLEGGYDLDALEISVAAHVGMLKERCP</sequence>
<evidence type="ECO:0000256" key="1">
    <source>
        <dbReference type="ARBA" id="ARBA00005947"/>
    </source>
</evidence>
<dbReference type="SUPFAM" id="SSF52768">
    <property type="entry name" value="Arginase/deacetylase"/>
    <property type="match status" value="1"/>
</dbReference>
<accession>A0A4R6AIR7</accession>
<dbReference type="InterPro" id="IPR037138">
    <property type="entry name" value="His_deacetylse_dom_sf"/>
</dbReference>
<dbReference type="InterPro" id="IPR023696">
    <property type="entry name" value="Ureohydrolase_dom_sf"/>
</dbReference>
<dbReference type="InterPro" id="IPR023801">
    <property type="entry name" value="His_deacetylse_dom"/>
</dbReference>
<dbReference type="AlphaFoldDB" id="A0A4R6AIR7"/>
<keyword evidence="4" id="KW-1185">Reference proteome</keyword>
<dbReference type="Proteomes" id="UP000295701">
    <property type="component" value="Unassembled WGS sequence"/>
</dbReference>
<dbReference type="PANTHER" id="PTHR10625">
    <property type="entry name" value="HISTONE DEACETYLASE HDAC1-RELATED"/>
    <property type="match status" value="1"/>
</dbReference>
<comment type="similarity">
    <text evidence="1">Belongs to the histone deacetylase family.</text>
</comment>
<dbReference type="OrthoDB" id="9808367at2"/>
<dbReference type="RefSeq" id="WP_133396151.1">
    <property type="nucleotide sequence ID" value="NZ_SNAA01000004.1"/>
</dbReference>
<protein>
    <submittedName>
        <fullName evidence="3">Histone deacetylase family protein</fullName>
    </submittedName>
</protein>
<name>A0A4R6AIR7_9RHOB</name>
<proteinExistence type="inferred from homology"/>
<evidence type="ECO:0000259" key="2">
    <source>
        <dbReference type="Pfam" id="PF00850"/>
    </source>
</evidence>
<dbReference type="InterPro" id="IPR000286">
    <property type="entry name" value="HDACs"/>
</dbReference>
<evidence type="ECO:0000313" key="3">
    <source>
        <dbReference type="EMBL" id="TDL81576.1"/>
    </source>
</evidence>
<reference evidence="3 4" key="1">
    <citation type="submission" date="2019-03" db="EMBL/GenBank/DDBJ databases">
        <title>Primorskyibacter sp. SS33 isolated from sediments.</title>
        <authorList>
            <person name="Xunke S."/>
        </authorList>
    </citation>
    <scope>NUCLEOTIDE SEQUENCE [LARGE SCALE GENOMIC DNA]</scope>
    <source>
        <strain evidence="3 4">SS33</strain>
    </source>
</reference>
<organism evidence="3 4">
    <name type="scientific">Palleronia sediminis</name>
    <dbReference type="NCBI Taxonomy" id="2547833"/>
    <lineage>
        <taxon>Bacteria</taxon>
        <taxon>Pseudomonadati</taxon>
        <taxon>Pseudomonadota</taxon>
        <taxon>Alphaproteobacteria</taxon>
        <taxon>Rhodobacterales</taxon>
        <taxon>Roseobacteraceae</taxon>
        <taxon>Palleronia</taxon>
    </lineage>
</organism>
<dbReference type="Pfam" id="PF00850">
    <property type="entry name" value="Hist_deacetyl"/>
    <property type="match status" value="1"/>
</dbReference>